<keyword evidence="5 6" id="KW-0472">Membrane</keyword>
<keyword evidence="2" id="KW-1003">Cell membrane</keyword>
<dbReference type="InterPro" id="IPR003838">
    <property type="entry name" value="ABC3_permease_C"/>
</dbReference>
<reference evidence="9 10" key="1">
    <citation type="submission" date="2023-06" db="EMBL/GenBank/DDBJ databases">
        <title>Azospirillum isscasensis sp.nov, a bacterium isolated from rhizosphere soil of rice.</title>
        <authorList>
            <person name="Wang H."/>
        </authorList>
    </citation>
    <scope>NUCLEOTIDE SEQUENCE [LARGE SCALE GENOMIC DNA]</scope>
    <source>
        <strain evidence="9 10">C340-1</strain>
    </source>
</reference>
<comment type="subcellular location">
    <subcellularLocation>
        <location evidence="1">Cell membrane</location>
        <topology evidence="1">Multi-pass membrane protein</topology>
    </subcellularLocation>
</comment>
<dbReference type="EMBL" id="JAUJFI010000072">
    <property type="protein sequence ID" value="MDQ2104124.1"/>
    <property type="molecule type" value="Genomic_DNA"/>
</dbReference>
<comment type="caution">
    <text evidence="9">The sequence shown here is derived from an EMBL/GenBank/DDBJ whole genome shotgun (WGS) entry which is preliminary data.</text>
</comment>
<organism evidence="9 10">
    <name type="scientific">Azospirillum isscasi</name>
    <dbReference type="NCBI Taxonomy" id="3053926"/>
    <lineage>
        <taxon>Bacteria</taxon>
        <taxon>Pseudomonadati</taxon>
        <taxon>Pseudomonadota</taxon>
        <taxon>Alphaproteobacteria</taxon>
        <taxon>Rhodospirillales</taxon>
        <taxon>Azospirillaceae</taxon>
        <taxon>Azospirillum</taxon>
    </lineage>
</organism>
<dbReference type="Proteomes" id="UP001227317">
    <property type="component" value="Unassembled WGS sequence"/>
</dbReference>
<keyword evidence="3 6" id="KW-0812">Transmembrane</keyword>
<feature type="non-terminal residue" evidence="9">
    <location>
        <position position="1"/>
    </location>
</feature>
<evidence type="ECO:0000256" key="3">
    <source>
        <dbReference type="ARBA" id="ARBA00022692"/>
    </source>
</evidence>
<feature type="chain" id="PRO_5047454081" description="ABC3 transporter permease C-terminal domain-containing protein" evidence="7">
    <location>
        <begin position="22"/>
        <end position="486"/>
    </location>
</feature>
<feature type="transmembrane region" description="Helical" evidence="6">
    <location>
        <begin position="401"/>
        <end position="426"/>
    </location>
</feature>
<evidence type="ECO:0000256" key="4">
    <source>
        <dbReference type="ARBA" id="ARBA00022989"/>
    </source>
</evidence>
<dbReference type="InterPro" id="IPR038766">
    <property type="entry name" value="Membrane_comp_ABC_pdt"/>
</dbReference>
<keyword evidence="4 6" id="KW-1133">Transmembrane helix</keyword>
<feature type="transmembrane region" description="Helical" evidence="6">
    <location>
        <begin position="70"/>
        <end position="92"/>
    </location>
</feature>
<feature type="transmembrane region" description="Helical" evidence="6">
    <location>
        <begin position="446"/>
        <end position="470"/>
    </location>
</feature>
<dbReference type="PANTHER" id="PTHR30287">
    <property type="entry name" value="MEMBRANE COMPONENT OF PREDICTED ABC SUPERFAMILY METABOLITE UPTAKE TRANSPORTER"/>
    <property type="match status" value="1"/>
</dbReference>
<evidence type="ECO:0000259" key="8">
    <source>
        <dbReference type="Pfam" id="PF02687"/>
    </source>
</evidence>
<name>A0ABU0WMM6_9PROT</name>
<gene>
    <name evidence="9" type="ORF">QSG27_15595</name>
</gene>
<keyword evidence="10" id="KW-1185">Reference proteome</keyword>
<accession>A0ABU0WMM6</accession>
<proteinExistence type="predicted"/>
<evidence type="ECO:0000256" key="5">
    <source>
        <dbReference type="ARBA" id="ARBA00023136"/>
    </source>
</evidence>
<evidence type="ECO:0000313" key="9">
    <source>
        <dbReference type="EMBL" id="MDQ2104124.1"/>
    </source>
</evidence>
<feature type="transmembrane region" description="Helical" evidence="6">
    <location>
        <begin position="361"/>
        <end position="380"/>
    </location>
</feature>
<feature type="signal peptide" evidence="7">
    <location>
        <begin position="1"/>
        <end position="21"/>
    </location>
</feature>
<dbReference type="PANTHER" id="PTHR30287:SF1">
    <property type="entry name" value="INNER MEMBRANE PROTEIN"/>
    <property type="match status" value="1"/>
</dbReference>
<dbReference type="Pfam" id="PF02687">
    <property type="entry name" value="FtsX"/>
    <property type="match status" value="1"/>
</dbReference>
<evidence type="ECO:0000256" key="7">
    <source>
        <dbReference type="SAM" id="SignalP"/>
    </source>
</evidence>
<evidence type="ECO:0000313" key="10">
    <source>
        <dbReference type="Proteomes" id="UP001227317"/>
    </source>
</evidence>
<protein>
    <recommendedName>
        <fullName evidence="8">ABC3 transporter permease C-terminal domain-containing protein</fullName>
    </recommendedName>
</protein>
<feature type="domain" description="ABC3 transporter permease C-terminal" evidence="8">
    <location>
        <begin position="362"/>
        <end position="465"/>
    </location>
</feature>
<sequence length="486" mass="48957">LAAAVGLLAALLCAVPPLARATGTSCAAIWRGPVDGPPKPPGWRVRGAVALLGLTLAGLLAAWTGMPVAVLAFLLIAGLTAAGFAFLGRGLARVARHVAHGRRAVVRLAVANLGRPGAPTVPVAVALGIGLTLLVAVGVIGRSAAQHVEATLPAETPSLVLLNIPPQDGGRLSERLTALPGVARIETVPFLHARISRVNGAAIAEADAPRSVAWAVRGDRGLSWRDRPAATDRIVAGTWWPAGYAGPPLASLDAQVARRLGLAVGDTVTLALAGGPVTATVANLRRIDWTRLGLDFPILLSPFAEPPPHSLVAAVWSAPDAVPAVEAAAAQAVPQAPAVRVAEVLDTFGATVRSVRRLLDGLSAVALGAAGVVLLGAVADSARRRLHEMAILHALGAGRRAMVRAVVLEFVLLGAAVATVAVPLGWLGGAAVIAGLAEDAPLPGAAIPLAAFLGAVAAMAAAGAALVACLPRKDVMRHLHSGGLSA</sequence>
<evidence type="ECO:0000256" key="1">
    <source>
        <dbReference type="ARBA" id="ARBA00004651"/>
    </source>
</evidence>
<keyword evidence="7" id="KW-0732">Signal</keyword>
<dbReference type="RefSeq" id="WP_306707638.1">
    <property type="nucleotide sequence ID" value="NZ_JAUJFI010000072.1"/>
</dbReference>
<evidence type="ECO:0000256" key="6">
    <source>
        <dbReference type="SAM" id="Phobius"/>
    </source>
</evidence>
<feature type="transmembrane region" description="Helical" evidence="6">
    <location>
        <begin position="45"/>
        <end position="63"/>
    </location>
</feature>
<evidence type="ECO:0000256" key="2">
    <source>
        <dbReference type="ARBA" id="ARBA00022475"/>
    </source>
</evidence>